<dbReference type="EMBL" id="CP020715">
    <property type="protein sequence ID" value="ARJ07419.1"/>
    <property type="molecule type" value="Genomic_DNA"/>
</dbReference>
<feature type="region of interest" description="Disordered" evidence="1">
    <location>
        <begin position="213"/>
        <end position="233"/>
    </location>
</feature>
<dbReference type="KEGG" id="cphy:B5808_14880"/>
<feature type="domain" description="SIS" evidence="2">
    <location>
        <begin position="56"/>
        <end position="210"/>
    </location>
</feature>
<dbReference type="GO" id="GO:0097367">
    <property type="term" value="F:carbohydrate derivative binding"/>
    <property type="evidence" value="ECO:0007669"/>
    <property type="project" value="InterPro"/>
</dbReference>
<organism evidence="3 4">
    <name type="scientific">Cnuibacter physcomitrellae</name>
    <dbReference type="NCBI Taxonomy" id="1619308"/>
    <lineage>
        <taxon>Bacteria</taxon>
        <taxon>Bacillati</taxon>
        <taxon>Actinomycetota</taxon>
        <taxon>Actinomycetes</taxon>
        <taxon>Micrococcales</taxon>
        <taxon>Microbacteriaceae</taxon>
        <taxon>Cnuibacter</taxon>
    </lineage>
</organism>
<dbReference type="InterPro" id="IPR035461">
    <property type="entry name" value="GmhA/DiaA"/>
</dbReference>
<dbReference type="CDD" id="cd05006">
    <property type="entry name" value="SIS_GmhA"/>
    <property type="match status" value="1"/>
</dbReference>
<evidence type="ECO:0000313" key="3">
    <source>
        <dbReference type="EMBL" id="ARJ07419.1"/>
    </source>
</evidence>
<dbReference type="InterPro" id="IPR050099">
    <property type="entry name" value="SIS_GmhA/DiaA_subfam"/>
</dbReference>
<dbReference type="GO" id="GO:1901135">
    <property type="term" value="P:carbohydrate derivative metabolic process"/>
    <property type="evidence" value="ECO:0007669"/>
    <property type="project" value="InterPro"/>
</dbReference>
<evidence type="ECO:0000259" key="2">
    <source>
        <dbReference type="PROSITE" id="PS51464"/>
    </source>
</evidence>
<protein>
    <submittedName>
        <fullName evidence="3">Phosphoheptose isomerase</fullName>
    </submittedName>
</protein>
<name>A0A1X9LVT9_9MICO</name>
<dbReference type="InterPro" id="IPR001347">
    <property type="entry name" value="SIS_dom"/>
</dbReference>
<evidence type="ECO:0000256" key="1">
    <source>
        <dbReference type="SAM" id="MobiDB-lite"/>
    </source>
</evidence>
<gene>
    <name evidence="3" type="ORF">B5808_14880</name>
</gene>
<dbReference type="PANTHER" id="PTHR30390:SF6">
    <property type="entry name" value="DNAA INITIATOR-ASSOCIATING PROTEIN DIAA"/>
    <property type="match status" value="1"/>
</dbReference>
<dbReference type="AlphaFoldDB" id="A0A1X9LVT9"/>
<evidence type="ECO:0000313" key="4">
    <source>
        <dbReference type="Proteomes" id="UP000192775"/>
    </source>
</evidence>
<dbReference type="GO" id="GO:0016853">
    <property type="term" value="F:isomerase activity"/>
    <property type="evidence" value="ECO:0007669"/>
    <property type="project" value="UniProtKB-KW"/>
</dbReference>
<accession>A0A1X9LVT9</accession>
<dbReference type="SUPFAM" id="SSF53697">
    <property type="entry name" value="SIS domain"/>
    <property type="match status" value="1"/>
</dbReference>
<dbReference type="STRING" id="1619308.B5808_14880"/>
<keyword evidence="4" id="KW-1185">Reference proteome</keyword>
<proteinExistence type="predicted"/>
<reference evidence="3 4" key="1">
    <citation type="submission" date="2017-04" db="EMBL/GenBank/DDBJ databases">
        <authorList>
            <person name="Afonso C.L."/>
            <person name="Miller P.J."/>
            <person name="Scott M.A."/>
            <person name="Spackman E."/>
            <person name="Goraichik I."/>
            <person name="Dimitrov K.M."/>
            <person name="Suarez D.L."/>
            <person name="Swayne D.E."/>
        </authorList>
    </citation>
    <scope>NUCLEOTIDE SEQUENCE [LARGE SCALE GENOMIC DNA]</scope>
    <source>
        <strain evidence="4">XA(T)</strain>
    </source>
</reference>
<dbReference type="InterPro" id="IPR046348">
    <property type="entry name" value="SIS_dom_sf"/>
</dbReference>
<dbReference type="Proteomes" id="UP000192775">
    <property type="component" value="Chromosome"/>
</dbReference>
<dbReference type="Pfam" id="PF13580">
    <property type="entry name" value="SIS_2"/>
    <property type="match status" value="1"/>
</dbReference>
<keyword evidence="3" id="KW-0413">Isomerase</keyword>
<dbReference type="PROSITE" id="PS51464">
    <property type="entry name" value="SIS"/>
    <property type="match status" value="1"/>
</dbReference>
<sequence length="233" mass="24230">MGAEPPTEGGPLVTIVETREQLTAGALLEEHLQHHLETIEALRDRLPDITAWGERLADRLLHGQRLLAAGNGGSAAEAQHLTAELVGRFDGERRPFSAISLHAESSSLTAIGNDYGYDQVFARQVLAHARAGDVVMLFSTSGTSPNLLAAAEAARKVGAATWALTGSGPNALCLACDEHIALPGTGAAVQEAQLVVLHLLCRVFDARVHAHDAGAPPSATSGSCGSLLEGGRS</sequence>
<dbReference type="PANTHER" id="PTHR30390">
    <property type="entry name" value="SEDOHEPTULOSE 7-PHOSPHATE ISOMERASE / DNAA INITIATOR-ASSOCIATING FACTOR FOR REPLICATION INITIATION"/>
    <property type="match status" value="1"/>
</dbReference>
<dbReference type="Gene3D" id="3.40.50.10490">
    <property type="entry name" value="Glucose-6-phosphate isomerase like protein, domain 1"/>
    <property type="match status" value="1"/>
</dbReference>